<name>G8C3J6_9MOLU</name>
<gene>
    <name evidence="2" type="ORF">MHM_03760</name>
</gene>
<protein>
    <submittedName>
        <fullName evidence="2">Uncharacterized protein</fullName>
    </submittedName>
</protein>
<proteinExistence type="predicted"/>
<dbReference type="KEGG" id="mhb:MHM_03760"/>
<organism evidence="2">
    <name type="scientific">Candidatus Mycoplasma haematominutum 'Birmingham 1'</name>
    <dbReference type="NCBI Taxonomy" id="1116213"/>
    <lineage>
        <taxon>Bacteria</taxon>
        <taxon>Bacillati</taxon>
        <taxon>Mycoplasmatota</taxon>
        <taxon>Mollicutes</taxon>
        <taxon>Mycoplasmataceae</taxon>
        <taxon>Mycoplasma</taxon>
    </lineage>
</organism>
<sequence length="42" mass="4227">MLSRRTKLLGGAALLLGAPSSTALSTLDVDSFITTFTGGGDN</sequence>
<dbReference type="AlphaFoldDB" id="G8C3J6"/>
<feature type="chain" id="PRO_5003508800" evidence="1">
    <location>
        <begin position="24"/>
        <end position="42"/>
    </location>
</feature>
<accession>G8C3J6</accession>
<evidence type="ECO:0000313" key="2">
    <source>
        <dbReference type="EMBL" id="CCE66894.1"/>
    </source>
</evidence>
<reference evidence="2" key="1">
    <citation type="submission" date="2011-11" db="EMBL/GenBank/DDBJ databases">
        <title>Complete genome sequence of Candidatus Mycoplasma haemominutum.</title>
        <authorList>
            <person name="Barker E.N."/>
            <person name="Darby A.C."/>
            <person name="Helps C.R."/>
            <person name="Peters I.R."/>
            <person name="Hughes M.A."/>
            <person name="Radford A.D."/>
            <person name="Novacco M."/>
            <person name="Boretti F."/>
            <person name="Hofmann-Lehmann R."/>
            <person name="Tasker S."/>
        </authorList>
    </citation>
    <scope>NUCLEOTIDE SEQUENCE</scope>
    <source>
        <strain evidence="2">Birmingham 1</strain>
    </source>
</reference>
<evidence type="ECO:0000256" key="1">
    <source>
        <dbReference type="SAM" id="SignalP"/>
    </source>
</evidence>
<dbReference type="HOGENOM" id="CLU_3248818_0_0_14"/>
<dbReference type="PATRIC" id="fig|1116213.3.peg.403"/>
<dbReference type="EMBL" id="HE613254">
    <property type="protein sequence ID" value="CCE66894.1"/>
    <property type="molecule type" value="Genomic_DNA"/>
</dbReference>
<reference evidence="2" key="2">
    <citation type="submission" date="2011-11" db="EMBL/GenBank/DDBJ databases">
        <authorList>
            <person name="Barker E."/>
        </authorList>
    </citation>
    <scope>NUCLEOTIDE SEQUENCE</scope>
    <source>
        <strain evidence="2">Birmingham 1</strain>
    </source>
</reference>
<keyword evidence="1" id="KW-0732">Signal</keyword>
<feature type="signal peptide" evidence="1">
    <location>
        <begin position="1"/>
        <end position="23"/>
    </location>
</feature>